<evidence type="ECO:0000259" key="1">
    <source>
        <dbReference type="Pfam" id="PF13524"/>
    </source>
</evidence>
<sequence>ERMRRAQNRGVKYIICPYRDAYYKYLAPHAGPDMELAWFPIAPSIEHYPNRTTPLSERKFAVLGSGFTNAESLGCYDFRRWAYRQPYVSTVPHCLDGDNSVPQGADFGNFLSQYAGALALTEFFPIPKYFEIPLAGCVCFAQYHKEYEDLGFRSGTHYIGIRDVSECHDNFEKSIKDFIARPADFQHIADAGRQLVESKYTATHFADYIYKLAEENYGT</sequence>
<dbReference type="Pfam" id="PF13524">
    <property type="entry name" value="Glyco_trans_1_2"/>
    <property type="match status" value="1"/>
</dbReference>
<feature type="domain" description="Spore protein YkvP/CgeB glycosyl transferase-like" evidence="1">
    <location>
        <begin position="59"/>
        <end position="209"/>
    </location>
</feature>
<feature type="non-terminal residue" evidence="2">
    <location>
        <position position="1"/>
    </location>
</feature>
<organism evidence="2">
    <name type="scientific">marine sediment metagenome</name>
    <dbReference type="NCBI Taxonomy" id="412755"/>
    <lineage>
        <taxon>unclassified sequences</taxon>
        <taxon>metagenomes</taxon>
        <taxon>ecological metagenomes</taxon>
    </lineage>
</organism>
<proteinExistence type="predicted"/>
<protein>
    <recommendedName>
        <fullName evidence="1">Spore protein YkvP/CgeB glycosyl transferase-like domain-containing protein</fullName>
    </recommendedName>
</protein>
<comment type="caution">
    <text evidence="2">The sequence shown here is derived from an EMBL/GenBank/DDBJ whole genome shotgun (WGS) entry which is preliminary data.</text>
</comment>
<evidence type="ECO:0000313" key="2">
    <source>
        <dbReference type="EMBL" id="GAI96553.1"/>
    </source>
</evidence>
<dbReference type="AlphaFoldDB" id="X1SUD8"/>
<dbReference type="InterPro" id="IPR055259">
    <property type="entry name" value="YkvP/CgeB_Glyco_trans-like"/>
</dbReference>
<name>X1SUD8_9ZZZZ</name>
<gene>
    <name evidence="2" type="ORF">S12H4_27324</name>
</gene>
<dbReference type="EMBL" id="BARW01015591">
    <property type="protein sequence ID" value="GAI96553.1"/>
    <property type="molecule type" value="Genomic_DNA"/>
</dbReference>
<accession>X1SUD8</accession>
<reference evidence="2" key="1">
    <citation type="journal article" date="2014" name="Front. Microbiol.">
        <title>High frequency of phylogenetically diverse reductive dehalogenase-homologous genes in deep subseafloor sedimentary metagenomes.</title>
        <authorList>
            <person name="Kawai M."/>
            <person name="Futagami T."/>
            <person name="Toyoda A."/>
            <person name="Takaki Y."/>
            <person name="Nishi S."/>
            <person name="Hori S."/>
            <person name="Arai W."/>
            <person name="Tsubouchi T."/>
            <person name="Morono Y."/>
            <person name="Uchiyama I."/>
            <person name="Ito T."/>
            <person name="Fujiyama A."/>
            <person name="Inagaki F."/>
            <person name="Takami H."/>
        </authorList>
    </citation>
    <scope>NUCLEOTIDE SEQUENCE</scope>
    <source>
        <strain evidence="2">Expedition CK06-06</strain>
    </source>
</reference>